<feature type="domain" description="CCHC-type" evidence="4">
    <location>
        <begin position="347"/>
        <end position="362"/>
    </location>
</feature>
<keyword evidence="8" id="KW-1185">Reference proteome</keyword>
<keyword evidence="3" id="KW-0812">Transmembrane</keyword>
<keyword evidence="2" id="KW-0175">Coiled coil</keyword>
<proteinExistence type="predicted"/>
<evidence type="ECO:0000256" key="2">
    <source>
        <dbReference type="SAM" id="Coils"/>
    </source>
</evidence>
<dbReference type="InterPro" id="IPR001878">
    <property type="entry name" value="Znf_CCHC"/>
</dbReference>
<dbReference type="SUPFAM" id="SSF48452">
    <property type="entry name" value="TPR-like"/>
    <property type="match status" value="1"/>
</dbReference>
<dbReference type="PROSITE" id="PS50158">
    <property type="entry name" value="ZF_CCHC"/>
    <property type="match status" value="1"/>
</dbReference>
<dbReference type="InterPro" id="IPR011990">
    <property type="entry name" value="TPR-like_helical_dom_sf"/>
</dbReference>
<dbReference type="GO" id="GO:0003676">
    <property type="term" value="F:nucleic acid binding"/>
    <property type="evidence" value="ECO:0007669"/>
    <property type="project" value="InterPro"/>
</dbReference>
<dbReference type="AlphaFoldDB" id="A0A6P1ZE75"/>
<reference evidence="6 7" key="1">
    <citation type="submission" date="2018-06" db="EMBL/GenBank/DDBJ databases">
        <title>Complete genome of Desulfovibrio marinus P48SEP.</title>
        <authorList>
            <person name="Crispim J.S."/>
            <person name="Vidigal P.M.P."/>
            <person name="Silva L.C.F."/>
            <person name="Araujo L.C."/>
            <person name="Laguardia C.N."/>
            <person name="Dias R.S."/>
            <person name="Sousa M.P."/>
            <person name="Paula S.O."/>
            <person name="Silva C."/>
        </authorList>
    </citation>
    <scope>NUCLEOTIDE SEQUENCE [LARGE SCALE GENOMIC DNA]</scope>
    <source>
        <strain evidence="6 7">P48SEP</strain>
    </source>
</reference>
<feature type="transmembrane region" description="Helical" evidence="3">
    <location>
        <begin position="793"/>
        <end position="814"/>
    </location>
</feature>
<feature type="coiled-coil region" evidence="2">
    <location>
        <begin position="752"/>
        <end position="779"/>
    </location>
</feature>
<evidence type="ECO:0000256" key="1">
    <source>
        <dbReference type="PROSITE-ProRule" id="PRU00339"/>
    </source>
</evidence>
<dbReference type="Gene3D" id="1.25.40.10">
    <property type="entry name" value="Tetratricopeptide repeat domain"/>
    <property type="match status" value="1"/>
</dbReference>
<keyword evidence="3" id="KW-0472">Membrane</keyword>
<evidence type="ECO:0000313" key="5">
    <source>
        <dbReference type="EMBL" id="QJT08584.1"/>
    </source>
</evidence>
<feature type="coiled-coil region" evidence="2">
    <location>
        <begin position="673"/>
        <end position="714"/>
    </location>
</feature>
<dbReference type="OrthoDB" id="5439622at2"/>
<dbReference type="Pfam" id="PF13174">
    <property type="entry name" value="TPR_6"/>
    <property type="match status" value="1"/>
</dbReference>
<dbReference type="Proteomes" id="UP000503251">
    <property type="component" value="Chromosome"/>
</dbReference>
<accession>A0A6P1ZE75</accession>
<evidence type="ECO:0000313" key="7">
    <source>
        <dbReference type="Proteomes" id="UP000434052"/>
    </source>
</evidence>
<feature type="transmembrane region" description="Helical" evidence="3">
    <location>
        <begin position="834"/>
        <end position="858"/>
    </location>
</feature>
<evidence type="ECO:0000259" key="4">
    <source>
        <dbReference type="PROSITE" id="PS50158"/>
    </source>
</evidence>
<dbReference type="PROSITE" id="PS50005">
    <property type="entry name" value="TPR"/>
    <property type="match status" value="1"/>
</dbReference>
<dbReference type="SMART" id="SM00028">
    <property type="entry name" value="TPR"/>
    <property type="match status" value="2"/>
</dbReference>
<feature type="repeat" description="TPR" evidence="1">
    <location>
        <begin position="526"/>
        <end position="559"/>
    </location>
</feature>
<name>A0A6P1ZE75_9BACT</name>
<dbReference type="EMBL" id="CP039543">
    <property type="protein sequence ID" value="QJT08584.1"/>
    <property type="molecule type" value="Genomic_DNA"/>
</dbReference>
<dbReference type="EMBL" id="QMIF01000010">
    <property type="protein sequence ID" value="TVM32583.1"/>
    <property type="molecule type" value="Genomic_DNA"/>
</dbReference>
<reference evidence="5 8" key="2">
    <citation type="submission" date="2019-04" db="EMBL/GenBank/DDBJ databases">
        <title>Isolation and culture of sulfate reducing bacteria from the cold seep of the South China Sea.</title>
        <authorList>
            <person name="Sun C."/>
            <person name="Liu R."/>
        </authorList>
    </citation>
    <scope>NUCLEOTIDE SEQUENCE [LARGE SCALE GENOMIC DNA]</scope>
    <source>
        <strain evidence="5 8">CS1</strain>
    </source>
</reference>
<protein>
    <submittedName>
        <fullName evidence="6">Tetratricopeptide repeat protein</fullName>
    </submittedName>
</protein>
<evidence type="ECO:0000313" key="8">
    <source>
        <dbReference type="Proteomes" id="UP000503251"/>
    </source>
</evidence>
<sequence>MDKITLSSLVKKLPQFKESRMVATGFAAWVSWSADLNPAVAKTLADYGGMQMASERRQALWFFFTKDVFMALAKLEVWSRLNPLKAFVQAAPAKLLVDMKLQLSMSLDRDLASQEAPIPEDFQAWVHPKLADTLKGSPGIELKPAPRKTGMAKVEWKTLHADPRLPYQSSMGWYLVLKPVGNPLDKSFQHGWREFFSEIEQILKRLKTKYILSNNFLMLPLDTLRELRTWCQEYLGMVSRLRESAPEKYWPCVQAIVDRKGLNLNPEMYKKIALDWDQLSPDFPHMSYRTAFLMGDGFKIKDVRFSVDQSSMDDWCNVSLKDELAVMEDMLQVELPKRLVAGQNPSCFYCGQRTHKVTECPSRHMEELEQDIWERVAAVDIDEMRRALEGIDSTLKGEVTEAIGDLLHGQGTTESLLMRAIYEINAPSQLRMLRTVWRSQGREYPKALTQLAEPSGDPVWEALALLLEGESVSVERIVSKEIFKAPRNYQPLALRGFSMLERGEEPRALSLWGEAERHASTPLQQAYLLFLQGRAQEMMGKHETAMELYKSVLKISPTWLDAAYRQGVCQVKMGFAEQAMGFFEELFAKDPHMFNRALFDPEMERGHVQLLSSLHRLWSDAKSRAEDELKSFEELKKEVGRWFPTDHPFYEEMENRIAMVQRMSEIKNYVAFIKLAQERLALARDLQKRVEEEGRKLKKKYANYMERLKVIRQESSWFPFPRILVDFNKDFNYVAKHLNWVMSQHLQVADNFRKASDMEEKVQAKLEKLESRLRTLKIVRDSTLFVMIMGKTFMWLELACLVLSFAFLPLASYWGPALGIDFTGEMPLREKFAIQTNIIVLFSLLALGISALRTALIFESRKDKLFRKIQQS</sequence>
<dbReference type="GO" id="GO:0008270">
    <property type="term" value="F:zinc ion binding"/>
    <property type="evidence" value="ECO:0007669"/>
    <property type="project" value="InterPro"/>
</dbReference>
<organism evidence="6 7">
    <name type="scientific">Oceanidesulfovibrio marinus</name>
    <dbReference type="NCBI Taxonomy" id="370038"/>
    <lineage>
        <taxon>Bacteria</taxon>
        <taxon>Pseudomonadati</taxon>
        <taxon>Thermodesulfobacteriota</taxon>
        <taxon>Desulfovibrionia</taxon>
        <taxon>Desulfovibrionales</taxon>
        <taxon>Desulfovibrionaceae</taxon>
        <taxon>Oceanidesulfovibrio</taxon>
    </lineage>
</organism>
<dbReference type="Proteomes" id="UP000434052">
    <property type="component" value="Unassembled WGS sequence"/>
</dbReference>
<keyword evidence="3" id="KW-1133">Transmembrane helix</keyword>
<dbReference type="RefSeq" id="WP_144306199.1">
    <property type="nucleotide sequence ID" value="NZ_CP039543.1"/>
</dbReference>
<evidence type="ECO:0000313" key="6">
    <source>
        <dbReference type="EMBL" id="TVM32583.1"/>
    </source>
</evidence>
<keyword evidence="1" id="KW-0802">TPR repeat</keyword>
<evidence type="ECO:0000256" key="3">
    <source>
        <dbReference type="SAM" id="Phobius"/>
    </source>
</evidence>
<dbReference type="InterPro" id="IPR019734">
    <property type="entry name" value="TPR_rpt"/>
</dbReference>
<gene>
    <name evidence="6" type="ORF">DQK91_15020</name>
    <name evidence="5" type="ORF">E8L03_06450</name>
</gene>